<accession>A0A6G9XRE4</accession>
<reference evidence="2 3" key="1">
    <citation type="journal article" date="2019" name="ACS Chem. Biol.">
        <title>Identification and Mobilization of a Cryptic Antibiotic Biosynthesis Gene Locus from a Human-Pathogenic Nocardia Isolate.</title>
        <authorList>
            <person name="Herisse M."/>
            <person name="Ishida K."/>
            <person name="Porter J.L."/>
            <person name="Howden B."/>
            <person name="Hertweck C."/>
            <person name="Stinear T.P."/>
            <person name="Pidot S.J."/>
        </authorList>
    </citation>
    <scope>NUCLEOTIDE SEQUENCE [LARGE SCALE GENOMIC DNA]</scope>
    <source>
        <strain evidence="2 3">AUSMDU00024985</strain>
    </source>
</reference>
<dbReference type="Proteomes" id="UP000501705">
    <property type="component" value="Chromosome"/>
</dbReference>
<dbReference type="PANTHER" id="PTHR43798:SF33">
    <property type="entry name" value="HYDROLASE, PUTATIVE (AFU_ORTHOLOGUE AFUA_2G14860)-RELATED"/>
    <property type="match status" value="1"/>
</dbReference>
<dbReference type="EMBL" id="CP046171">
    <property type="protein sequence ID" value="QIS03521.1"/>
    <property type="molecule type" value="Genomic_DNA"/>
</dbReference>
<keyword evidence="2" id="KW-0378">Hydrolase</keyword>
<feature type="domain" description="AB hydrolase-1" evidence="1">
    <location>
        <begin position="63"/>
        <end position="178"/>
    </location>
</feature>
<sequence length="315" mass="33469">MRYPCLDPGGSATVVRVMASLSGGAERGGGGVVEEPAGLPPRRTIVLPDGSTIAVRFVPGSDPVLLLHGWALTADVNFCHLMPSVAAEHGLVALDMRGHGRGLPLAADERFDIARCADDAASVLDALGIDRVVVCGYSLGGPVGLEFARRHQDRVRGLVFAATAMAFDSRADQIGRVFFRGLRPLAHLSAGIGRTLPLAYFRKARARVPEVDRLWPWLNIELGHCHPRVIVDVILAEYAFDFRPHAAALAGLPTAVVVTARDGAVPPADQRELAALLGAEVIELDAAHDVFLAEPGKYVTATRTAIGQVLREPAP</sequence>
<dbReference type="GO" id="GO:0016020">
    <property type="term" value="C:membrane"/>
    <property type="evidence" value="ECO:0007669"/>
    <property type="project" value="TreeGrafter"/>
</dbReference>
<dbReference type="Gene3D" id="3.40.50.1820">
    <property type="entry name" value="alpha/beta hydrolase"/>
    <property type="match status" value="1"/>
</dbReference>
<dbReference type="InterPro" id="IPR029058">
    <property type="entry name" value="AB_hydrolase_fold"/>
</dbReference>
<dbReference type="PANTHER" id="PTHR43798">
    <property type="entry name" value="MONOACYLGLYCEROL LIPASE"/>
    <property type="match status" value="1"/>
</dbReference>
<dbReference type="PRINTS" id="PR00111">
    <property type="entry name" value="ABHYDROLASE"/>
</dbReference>
<dbReference type="InterPro" id="IPR000073">
    <property type="entry name" value="AB_hydrolase_1"/>
</dbReference>
<proteinExistence type="predicted"/>
<name>A0A6G9XRE4_NOCBR</name>
<evidence type="ECO:0000313" key="2">
    <source>
        <dbReference type="EMBL" id="QIS03521.1"/>
    </source>
</evidence>
<protein>
    <submittedName>
        <fullName evidence="2">Alpha/beta fold hydrolase</fullName>
    </submittedName>
</protein>
<dbReference type="Pfam" id="PF00561">
    <property type="entry name" value="Abhydrolase_1"/>
    <property type="match status" value="1"/>
</dbReference>
<dbReference type="InterPro" id="IPR050266">
    <property type="entry name" value="AB_hydrolase_sf"/>
</dbReference>
<evidence type="ECO:0000313" key="3">
    <source>
        <dbReference type="Proteomes" id="UP000501705"/>
    </source>
</evidence>
<dbReference type="GO" id="GO:0016787">
    <property type="term" value="F:hydrolase activity"/>
    <property type="evidence" value="ECO:0007669"/>
    <property type="project" value="UniProtKB-KW"/>
</dbReference>
<dbReference type="AlphaFoldDB" id="A0A6G9XRE4"/>
<dbReference type="SUPFAM" id="SSF53474">
    <property type="entry name" value="alpha/beta-Hydrolases"/>
    <property type="match status" value="1"/>
</dbReference>
<organism evidence="2 3">
    <name type="scientific">Nocardia brasiliensis</name>
    <dbReference type="NCBI Taxonomy" id="37326"/>
    <lineage>
        <taxon>Bacteria</taxon>
        <taxon>Bacillati</taxon>
        <taxon>Actinomycetota</taxon>
        <taxon>Actinomycetes</taxon>
        <taxon>Mycobacteriales</taxon>
        <taxon>Nocardiaceae</taxon>
        <taxon>Nocardia</taxon>
    </lineage>
</organism>
<gene>
    <name evidence="2" type="ORF">F5X71_15405</name>
</gene>
<evidence type="ECO:0000259" key="1">
    <source>
        <dbReference type="Pfam" id="PF00561"/>
    </source>
</evidence>